<protein>
    <recommendedName>
        <fullName evidence="2">C2H2-type domain-containing protein</fullName>
    </recommendedName>
</protein>
<dbReference type="Gene3D" id="3.30.160.60">
    <property type="entry name" value="Classic Zinc Finger"/>
    <property type="match status" value="1"/>
</dbReference>
<comment type="caution">
    <text evidence="3">The sequence shown here is derived from an EMBL/GenBank/DDBJ whole genome shotgun (WGS) entry which is preliminary data.</text>
</comment>
<dbReference type="PROSITE" id="PS50157">
    <property type="entry name" value="ZINC_FINGER_C2H2_2"/>
    <property type="match status" value="1"/>
</dbReference>
<evidence type="ECO:0000313" key="4">
    <source>
        <dbReference type="Proteomes" id="UP001159363"/>
    </source>
</evidence>
<name>A0ABQ9IDT6_9NEOP</name>
<dbReference type="Proteomes" id="UP001159363">
    <property type="component" value="Chromosome 1"/>
</dbReference>
<dbReference type="SMART" id="SM00355">
    <property type="entry name" value="ZnF_C2H2"/>
    <property type="match status" value="2"/>
</dbReference>
<dbReference type="EMBL" id="JARBHB010000001">
    <property type="protein sequence ID" value="KAJ8894838.1"/>
    <property type="molecule type" value="Genomic_DNA"/>
</dbReference>
<organism evidence="3 4">
    <name type="scientific">Dryococelus australis</name>
    <dbReference type="NCBI Taxonomy" id="614101"/>
    <lineage>
        <taxon>Eukaryota</taxon>
        <taxon>Metazoa</taxon>
        <taxon>Ecdysozoa</taxon>
        <taxon>Arthropoda</taxon>
        <taxon>Hexapoda</taxon>
        <taxon>Insecta</taxon>
        <taxon>Pterygota</taxon>
        <taxon>Neoptera</taxon>
        <taxon>Polyneoptera</taxon>
        <taxon>Phasmatodea</taxon>
        <taxon>Verophasmatodea</taxon>
        <taxon>Anareolatae</taxon>
        <taxon>Phasmatidae</taxon>
        <taxon>Eurycanthinae</taxon>
        <taxon>Dryococelus</taxon>
    </lineage>
</organism>
<reference evidence="3 4" key="1">
    <citation type="submission" date="2023-02" db="EMBL/GenBank/DDBJ databases">
        <title>LHISI_Scaffold_Assembly.</title>
        <authorList>
            <person name="Stuart O.P."/>
            <person name="Cleave R."/>
            <person name="Magrath M.J.L."/>
            <person name="Mikheyev A.S."/>
        </authorList>
    </citation>
    <scope>NUCLEOTIDE SEQUENCE [LARGE SCALE GENOMIC DNA]</scope>
    <source>
        <strain evidence="3">Daus_M_001</strain>
        <tissue evidence="3">Leg muscle</tissue>
    </source>
</reference>
<proteinExistence type="predicted"/>
<gene>
    <name evidence="3" type="ORF">PR048_000145</name>
</gene>
<dbReference type="InterPro" id="IPR013087">
    <property type="entry name" value="Znf_C2H2_type"/>
</dbReference>
<evidence type="ECO:0000259" key="2">
    <source>
        <dbReference type="PROSITE" id="PS50157"/>
    </source>
</evidence>
<dbReference type="SUPFAM" id="SSF57667">
    <property type="entry name" value="beta-beta-alpha zinc fingers"/>
    <property type="match status" value="1"/>
</dbReference>
<evidence type="ECO:0000256" key="1">
    <source>
        <dbReference type="PROSITE-ProRule" id="PRU00042"/>
    </source>
</evidence>
<sequence>MTVCALAELWLAQFRDMTGSLEVPWPMTGAAHRSTKFSSEREFQCPRCSKQYHWKHSLRFHMRNECGKAPHLKCPVCDYKSKQKSNLKTHVKIRHPLEFSNYF</sequence>
<dbReference type="InterPro" id="IPR036236">
    <property type="entry name" value="Znf_C2H2_sf"/>
</dbReference>
<accession>A0ABQ9IDT6</accession>
<evidence type="ECO:0000313" key="3">
    <source>
        <dbReference type="EMBL" id="KAJ8894838.1"/>
    </source>
</evidence>
<keyword evidence="1" id="KW-0862">Zinc</keyword>
<keyword evidence="1" id="KW-0479">Metal-binding</keyword>
<keyword evidence="1" id="KW-0863">Zinc-finger</keyword>
<feature type="domain" description="C2H2-type" evidence="2">
    <location>
        <begin position="43"/>
        <end position="70"/>
    </location>
</feature>
<keyword evidence="4" id="KW-1185">Reference proteome</keyword>